<evidence type="ECO:0000313" key="1">
    <source>
        <dbReference type="EMBL" id="KZR95923.1"/>
    </source>
</evidence>
<dbReference type="Proteomes" id="UP000076858">
    <property type="component" value="Unassembled WGS sequence"/>
</dbReference>
<dbReference type="STRING" id="35525.A0A164DM25"/>
<keyword evidence="2" id="KW-1185">Reference proteome</keyword>
<comment type="caution">
    <text evidence="1">The sequence shown here is derived from an EMBL/GenBank/DDBJ whole genome shotgun (WGS) entry which is preliminary data.</text>
</comment>
<organism evidence="1 2">
    <name type="scientific">Daphnia magna</name>
    <dbReference type="NCBI Taxonomy" id="35525"/>
    <lineage>
        <taxon>Eukaryota</taxon>
        <taxon>Metazoa</taxon>
        <taxon>Ecdysozoa</taxon>
        <taxon>Arthropoda</taxon>
        <taxon>Crustacea</taxon>
        <taxon>Branchiopoda</taxon>
        <taxon>Diplostraca</taxon>
        <taxon>Cladocera</taxon>
        <taxon>Anomopoda</taxon>
        <taxon>Daphniidae</taxon>
        <taxon>Daphnia</taxon>
    </lineage>
</organism>
<accession>A0A164DM25</accession>
<name>A0A164DM25_9CRUS</name>
<evidence type="ECO:0000313" key="2">
    <source>
        <dbReference type="Proteomes" id="UP000076858"/>
    </source>
</evidence>
<dbReference type="EMBL" id="LRGB01026727">
    <property type="protein sequence ID" value="KZR95923.1"/>
    <property type="molecule type" value="Genomic_DNA"/>
</dbReference>
<feature type="non-terminal residue" evidence="1">
    <location>
        <position position="1"/>
    </location>
</feature>
<dbReference type="AlphaFoldDB" id="A0A164DM25"/>
<dbReference type="Gene3D" id="2.60.40.10">
    <property type="entry name" value="Immunoglobulins"/>
    <property type="match status" value="1"/>
</dbReference>
<sequence>RRLPLNGRQRLQFNGSLTIDPLDKSSDAGLYSCEARGQNGLSARQSLQLNILGMNNQRLNYNQPSFE</sequence>
<reference evidence="1 2" key="1">
    <citation type="submission" date="2016-03" db="EMBL/GenBank/DDBJ databases">
        <title>EvidentialGene: Evidence-directed Construction of Genes on Genomes.</title>
        <authorList>
            <person name="Gilbert D.G."/>
            <person name="Choi J.-H."/>
            <person name="Mockaitis K."/>
            <person name="Colbourne J."/>
            <person name="Pfrender M."/>
        </authorList>
    </citation>
    <scope>NUCLEOTIDE SEQUENCE [LARGE SCALE GENOMIC DNA]</scope>
    <source>
        <strain evidence="1 2">Xinb3</strain>
        <tissue evidence="1">Complete organism</tissue>
    </source>
</reference>
<dbReference type="OrthoDB" id="6370237at2759"/>
<dbReference type="InterPro" id="IPR036179">
    <property type="entry name" value="Ig-like_dom_sf"/>
</dbReference>
<protein>
    <submittedName>
        <fullName evidence="1">Down Syndrome cell adhesion molecule protein 1</fullName>
    </submittedName>
</protein>
<gene>
    <name evidence="1" type="ORF">APZ42_010020</name>
</gene>
<dbReference type="InterPro" id="IPR013783">
    <property type="entry name" value="Ig-like_fold"/>
</dbReference>
<proteinExistence type="predicted"/>
<dbReference type="SUPFAM" id="SSF48726">
    <property type="entry name" value="Immunoglobulin"/>
    <property type="match status" value="1"/>
</dbReference>